<accession>A0A4Y7KE29</accession>
<protein>
    <recommendedName>
        <fullName evidence="4">CCHC-type domain-containing protein</fullName>
    </recommendedName>
</protein>
<dbReference type="EMBL" id="CM010721">
    <property type="protein sequence ID" value="RZC70288.1"/>
    <property type="molecule type" value="Genomic_DNA"/>
</dbReference>
<evidence type="ECO:0000313" key="2">
    <source>
        <dbReference type="EMBL" id="RZC70288.1"/>
    </source>
</evidence>
<evidence type="ECO:0000313" key="3">
    <source>
        <dbReference type="Proteomes" id="UP000316621"/>
    </source>
</evidence>
<dbReference type="AlphaFoldDB" id="A0A4Y7KE29"/>
<organism evidence="2 3">
    <name type="scientific">Papaver somniferum</name>
    <name type="common">Opium poppy</name>
    <dbReference type="NCBI Taxonomy" id="3469"/>
    <lineage>
        <taxon>Eukaryota</taxon>
        <taxon>Viridiplantae</taxon>
        <taxon>Streptophyta</taxon>
        <taxon>Embryophyta</taxon>
        <taxon>Tracheophyta</taxon>
        <taxon>Spermatophyta</taxon>
        <taxon>Magnoliopsida</taxon>
        <taxon>Ranunculales</taxon>
        <taxon>Papaveraceae</taxon>
        <taxon>Papaveroideae</taxon>
        <taxon>Papaver</taxon>
    </lineage>
</organism>
<feature type="compositionally biased region" description="Polar residues" evidence="1">
    <location>
        <begin position="89"/>
        <end position="104"/>
    </location>
</feature>
<sequence length="131" mass="14162">MENKILHPPSPRKHGRPTSKRRRSYDEPQAEVRKMRCTQCGSTDGHNKRTCKGGDVEVKPALQGVKQRSKGASYVGESSSHGLPPPVPNTQRSTSAGPSNTQNFSQSFAGIGYMAQNIATVTNAKGKGKKK</sequence>
<feature type="compositionally biased region" description="Basic residues" evidence="1">
    <location>
        <begin position="10"/>
        <end position="23"/>
    </location>
</feature>
<dbReference type="OMA" id="GYMAQNI"/>
<name>A0A4Y7KE29_PAPSO</name>
<feature type="region of interest" description="Disordered" evidence="1">
    <location>
        <begin position="1"/>
        <end position="104"/>
    </location>
</feature>
<evidence type="ECO:0008006" key="4">
    <source>
        <dbReference type="Google" id="ProtNLM"/>
    </source>
</evidence>
<dbReference type="Gramene" id="RZC70288">
    <property type="protein sequence ID" value="RZC70288"/>
    <property type="gene ID" value="C5167_033651"/>
</dbReference>
<proteinExistence type="predicted"/>
<keyword evidence="3" id="KW-1185">Reference proteome</keyword>
<dbReference type="Proteomes" id="UP000316621">
    <property type="component" value="Chromosome 7"/>
</dbReference>
<reference evidence="2 3" key="1">
    <citation type="journal article" date="2018" name="Science">
        <title>The opium poppy genome and morphinan production.</title>
        <authorList>
            <person name="Guo L."/>
            <person name="Winzer T."/>
            <person name="Yang X."/>
            <person name="Li Y."/>
            <person name="Ning Z."/>
            <person name="He Z."/>
            <person name="Teodor R."/>
            <person name="Lu Y."/>
            <person name="Bowser T.A."/>
            <person name="Graham I.A."/>
            <person name="Ye K."/>
        </authorList>
    </citation>
    <scope>NUCLEOTIDE SEQUENCE [LARGE SCALE GENOMIC DNA]</scope>
    <source>
        <strain evidence="3">cv. HN1</strain>
        <tissue evidence="2">Leaves</tissue>
    </source>
</reference>
<gene>
    <name evidence="2" type="ORF">C5167_033651</name>
</gene>
<feature type="compositionally biased region" description="Basic and acidic residues" evidence="1">
    <location>
        <begin position="24"/>
        <end position="34"/>
    </location>
</feature>
<evidence type="ECO:0000256" key="1">
    <source>
        <dbReference type="SAM" id="MobiDB-lite"/>
    </source>
</evidence>